<dbReference type="AlphaFoldDB" id="A0A6I0DJY7"/>
<evidence type="ECO:0000256" key="1">
    <source>
        <dbReference type="SAM" id="MobiDB-lite"/>
    </source>
</evidence>
<proteinExistence type="predicted"/>
<name>A0A6I0DJY7_BRUAN</name>
<accession>A0A6I0DJY7</accession>
<comment type="caution">
    <text evidence="2">The sequence shown here is derived from an EMBL/GenBank/DDBJ whole genome shotgun (WGS) entry which is preliminary data.</text>
</comment>
<evidence type="ECO:0000313" key="3">
    <source>
        <dbReference type="Proteomes" id="UP000441102"/>
    </source>
</evidence>
<gene>
    <name evidence="2" type="ORF">F9L06_22090</name>
</gene>
<dbReference type="EMBL" id="WBWX01000011">
    <property type="protein sequence ID" value="KAB2792270.1"/>
    <property type="molecule type" value="Genomic_DNA"/>
</dbReference>
<sequence>MRLHDFPARSAVSLKAEGGASGRDGFDAGRMARGGLSRRKPHDHGAIAKLPENIPRLLRLQNESWVCDAEDRDHAVEQFENAGMDGEINEVFECIPATNRYFVRQRRAMWVCFVQEVEAEDAEAAIDAFYEQFDPQHSFVEGALQHADHGPATVFDWRDYPSAQEVAEAD</sequence>
<protein>
    <submittedName>
        <fullName evidence="2">Uncharacterized protein</fullName>
    </submittedName>
</protein>
<dbReference type="Proteomes" id="UP000441102">
    <property type="component" value="Unassembled WGS sequence"/>
</dbReference>
<feature type="region of interest" description="Disordered" evidence="1">
    <location>
        <begin position="17"/>
        <end position="44"/>
    </location>
</feature>
<reference evidence="2 3" key="1">
    <citation type="submission" date="2019-09" db="EMBL/GenBank/DDBJ databases">
        <title>Taxonomic organization of the family Brucellaceae based on a phylogenomic approach.</title>
        <authorList>
            <person name="Leclercq S."/>
            <person name="Cloeckaert A."/>
            <person name="Zygmunt M.S."/>
        </authorList>
    </citation>
    <scope>NUCLEOTIDE SEQUENCE [LARGE SCALE GENOMIC DNA]</scope>
    <source>
        <strain evidence="2 3">CCUG 34461</strain>
    </source>
</reference>
<evidence type="ECO:0000313" key="2">
    <source>
        <dbReference type="EMBL" id="KAB2792270.1"/>
    </source>
</evidence>
<organism evidence="2 3">
    <name type="scientific">Brucella anthropi</name>
    <name type="common">Ochrobactrum anthropi</name>
    <dbReference type="NCBI Taxonomy" id="529"/>
    <lineage>
        <taxon>Bacteria</taxon>
        <taxon>Pseudomonadati</taxon>
        <taxon>Pseudomonadota</taxon>
        <taxon>Alphaproteobacteria</taxon>
        <taxon>Hyphomicrobiales</taxon>
        <taxon>Brucellaceae</taxon>
        <taxon>Brucella/Ochrobactrum group</taxon>
        <taxon>Brucella</taxon>
    </lineage>
</organism>
<dbReference type="RefSeq" id="WP_151576994.1">
    <property type="nucleotide sequence ID" value="NZ_WBWX01000011.1"/>
</dbReference>